<keyword evidence="2" id="KW-0614">Plasmid</keyword>
<feature type="region of interest" description="Disordered" evidence="1">
    <location>
        <begin position="37"/>
        <end position="62"/>
    </location>
</feature>
<evidence type="ECO:0000256" key="1">
    <source>
        <dbReference type="SAM" id="MobiDB-lite"/>
    </source>
</evidence>
<keyword evidence="2" id="KW-0560">Oxidoreductase</keyword>
<accession>F8GWF6</accession>
<reference evidence="2 3" key="1">
    <citation type="journal article" date="2011" name="J. Bacteriol.">
        <title>Complete genome sequence of the type strain Cupriavidus necator N-1.</title>
        <authorList>
            <person name="Poehlein A."/>
            <person name="Kusian B."/>
            <person name="Friedrich B."/>
            <person name="Daniel R."/>
            <person name="Bowien B."/>
        </authorList>
    </citation>
    <scope>NUCLEOTIDE SEQUENCE [LARGE SCALE GENOMIC DNA]</scope>
    <source>
        <strain evidence="3">ATCC 43291 / DSM 13513 / CCUG 52238 / LMG 8453 / N-1</strain>
        <plasmid evidence="2 3">pBB1</plasmid>
    </source>
</reference>
<feature type="compositionally biased region" description="Basic and acidic residues" evidence="1">
    <location>
        <begin position="127"/>
        <end position="136"/>
    </location>
</feature>
<geneLocation type="plasmid" evidence="2 3">
    <name>pBB1</name>
</geneLocation>
<sequence length="310" mass="32643">MQANSGAAQHGAAEPGAIQRIAPGRAQLGAVPLATGCRDHRKRTSQRRDAFPAHPVADGRPIARVQPFGGVGNGVDAAGHAHRHRQAEGQVGVVDYRPRQHACIAPGTLQAAFGQAVDRRHLRAGVGRRDGKDGQVRFEGNGLAKPDGRAAADRHHGIGAEFRRAGPRQPRLLHRHVHDSAIEDAGAARAQHLGGALGQVALLGGAEHQQLACVQGVGFGAERRERAGTEHNTLRVGLVDKGLHDARHLFNDDMTRLDKPAPADGFFPYQLVGLGAVAGDDIEAAVAEYLADGRIAQRGVDLGGEPAEDV</sequence>
<dbReference type="HOGENOM" id="CLU_896348_0_0_4"/>
<organism evidence="2 3">
    <name type="scientific">Cupriavidus necator (strain ATCC 43291 / DSM 13513 / CCUG 52238 / LMG 8453 / N-1)</name>
    <name type="common">Ralstonia eutropha</name>
    <dbReference type="NCBI Taxonomy" id="1042878"/>
    <lineage>
        <taxon>Bacteria</taxon>
        <taxon>Pseudomonadati</taxon>
        <taxon>Pseudomonadota</taxon>
        <taxon>Betaproteobacteria</taxon>
        <taxon>Burkholderiales</taxon>
        <taxon>Burkholderiaceae</taxon>
        <taxon>Cupriavidus</taxon>
    </lineage>
</organism>
<dbReference type="GO" id="GO:0018506">
    <property type="term" value="F:maleylacetate reductase activity"/>
    <property type="evidence" value="ECO:0007669"/>
    <property type="project" value="UniProtKB-EC"/>
</dbReference>
<dbReference type="EC" id="1.3.1.32" evidence="2"/>
<proteinExistence type="predicted"/>
<name>F8GWF6_CUPNN</name>
<dbReference type="AlphaFoldDB" id="F8GWF6"/>
<evidence type="ECO:0000313" key="2">
    <source>
        <dbReference type="EMBL" id="AEI81731.1"/>
    </source>
</evidence>
<evidence type="ECO:0000313" key="3">
    <source>
        <dbReference type="Proteomes" id="UP000006798"/>
    </source>
</evidence>
<gene>
    <name evidence="2" type="primary">pcpE</name>
    <name evidence="2" type="ordered locus">CNE_BB1p03070</name>
</gene>
<feature type="region of interest" description="Disordered" evidence="1">
    <location>
        <begin position="127"/>
        <end position="151"/>
    </location>
</feature>
<protein>
    <submittedName>
        <fullName evidence="2">2-Chloromaleylacetate/maleylacetate reductase PcpE</fullName>
        <ecNumber evidence="2">1.3.1.32</ecNumber>
    </submittedName>
</protein>
<dbReference type="Proteomes" id="UP000006798">
    <property type="component" value="Plasmid pBB1"/>
</dbReference>
<dbReference type="KEGG" id="cnc:CNE_BB1p03070"/>
<dbReference type="EMBL" id="CP002879">
    <property type="protein sequence ID" value="AEI81731.1"/>
    <property type="molecule type" value="Genomic_DNA"/>
</dbReference>